<comment type="caution">
    <text evidence="1">The sequence shown here is derived from an EMBL/GenBank/DDBJ whole genome shotgun (WGS) entry which is preliminary data.</text>
</comment>
<gene>
    <name evidence="1" type="ORF">KXQ929_LOCUS51222</name>
</gene>
<name>A0A820PKD8_9BILA</name>
<accession>A0A820PKD8</accession>
<protein>
    <submittedName>
        <fullName evidence="1">Uncharacterized protein</fullName>
    </submittedName>
</protein>
<reference evidence="1" key="1">
    <citation type="submission" date="2021-02" db="EMBL/GenBank/DDBJ databases">
        <authorList>
            <person name="Nowell W R."/>
        </authorList>
    </citation>
    <scope>NUCLEOTIDE SEQUENCE</scope>
</reference>
<evidence type="ECO:0000313" key="2">
    <source>
        <dbReference type="Proteomes" id="UP000663868"/>
    </source>
</evidence>
<dbReference type="AlphaFoldDB" id="A0A820PKD8"/>
<organism evidence="1 2">
    <name type="scientific">Adineta steineri</name>
    <dbReference type="NCBI Taxonomy" id="433720"/>
    <lineage>
        <taxon>Eukaryota</taxon>
        <taxon>Metazoa</taxon>
        <taxon>Spiralia</taxon>
        <taxon>Gnathifera</taxon>
        <taxon>Rotifera</taxon>
        <taxon>Eurotatoria</taxon>
        <taxon>Bdelloidea</taxon>
        <taxon>Adinetida</taxon>
        <taxon>Adinetidae</taxon>
        <taxon>Adineta</taxon>
    </lineage>
</organism>
<dbReference type="EMBL" id="CAJOBB010024955">
    <property type="protein sequence ID" value="CAF4404612.1"/>
    <property type="molecule type" value="Genomic_DNA"/>
</dbReference>
<feature type="non-terminal residue" evidence="1">
    <location>
        <position position="1"/>
    </location>
</feature>
<sequence>EEQKLNETGEKGCTTVLLNRQDTNTFCIVHNEDHASALYMTGYLVEADIQSIEYNDGQRYSPEEKFLAYCYAGAIPGRYLSNEE</sequence>
<dbReference type="Proteomes" id="UP000663868">
    <property type="component" value="Unassembled WGS sequence"/>
</dbReference>
<proteinExistence type="predicted"/>
<evidence type="ECO:0000313" key="1">
    <source>
        <dbReference type="EMBL" id="CAF4404612.1"/>
    </source>
</evidence>